<reference evidence="2" key="1">
    <citation type="journal article" date="2022" name="bioRxiv">
        <title>Genomics of Preaxostyla Flagellates Illuminates Evolutionary Transitions and the Path Towards Mitochondrial Loss.</title>
        <authorList>
            <person name="Novak L.V.F."/>
            <person name="Treitli S.C."/>
            <person name="Pyrih J."/>
            <person name="Halakuc P."/>
            <person name="Pipaliya S.V."/>
            <person name="Vacek V."/>
            <person name="Brzon O."/>
            <person name="Soukal P."/>
            <person name="Eme L."/>
            <person name="Dacks J.B."/>
            <person name="Karnkowska A."/>
            <person name="Elias M."/>
            <person name="Hampl V."/>
        </authorList>
    </citation>
    <scope>NUCLEOTIDE SEQUENCE</scope>
    <source>
        <strain evidence="2">RCP-MX</strain>
    </source>
</reference>
<dbReference type="PRINTS" id="PR00853">
    <property type="entry name" value="XPGRADSUPER"/>
</dbReference>
<keyword evidence="3" id="KW-1185">Reference proteome</keyword>
<evidence type="ECO:0000313" key="2">
    <source>
        <dbReference type="EMBL" id="KAJ4459129.1"/>
    </source>
</evidence>
<proteinExistence type="predicted"/>
<gene>
    <name evidence="2" type="ORF">PAPYR_4929</name>
</gene>
<feature type="domain" description="XPG N-terminal" evidence="1">
    <location>
        <begin position="1"/>
        <end position="97"/>
    </location>
</feature>
<dbReference type="EMBL" id="JAPMOS010000022">
    <property type="protein sequence ID" value="KAJ4459129.1"/>
    <property type="molecule type" value="Genomic_DNA"/>
</dbReference>
<dbReference type="Proteomes" id="UP001141327">
    <property type="component" value="Unassembled WGS sequence"/>
</dbReference>
<dbReference type="InterPro" id="IPR006085">
    <property type="entry name" value="XPG_DNA_repair_N"/>
</dbReference>
<evidence type="ECO:0000313" key="3">
    <source>
        <dbReference type="Proteomes" id="UP001141327"/>
    </source>
</evidence>
<dbReference type="Pfam" id="PF00752">
    <property type="entry name" value="XPG_N"/>
    <property type="match status" value="1"/>
</dbReference>
<comment type="caution">
    <text evidence="2">The sequence shown here is derived from an EMBL/GenBank/DDBJ whole genome shotgun (WGS) entry which is preliminary data.</text>
</comment>
<dbReference type="InterPro" id="IPR029060">
    <property type="entry name" value="PIN-like_dom_sf"/>
</dbReference>
<dbReference type="Gene3D" id="3.40.50.1010">
    <property type="entry name" value="5'-nuclease"/>
    <property type="match status" value="1"/>
</dbReference>
<name>A0ABQ8UIS4_9EUKA</name>
<evidence type="ECO:0000259" key="1">
    <source>
        <dbReference type="Pfam" id="PF00752"/>
    </source>
</evidence>
<dbReference type="SUPFAM" id="SSF88723">
    <property type="entry name" value="PIN domain-like"/>
    <property type="match status" value="1"/>
</dbReference>
<dbReference type="InterPro" id="IPR006084">
    <property type="entry name" value="XPG/Rad2"/>
</dbReference>
<sequence>MPVRALNQFLKDKSKADSIRLLAKTTVGIDAYAWLKRITPKEWAVPFIGGIPATLFSVIDTEIGRFTSAEIRPVFVFAGITAASRELASELRDAASESRSLAWKLMYGNEDSKTEAKNRARSSSTVTGEMINAVISHLRARDVAVIRAPYSALHQLALLHKQNFFSAIMGGGELLLALGAVGFPMGNLVLDIDWERQKVEWLQYATLLGDLKMPHEQFLDACLLAGLDGATFAGLQQPSFKFAARPVPFALAIPPTGDRVSQAPGPNKNETWAQAVLKGRAMMQHQMVLERHCCAP</sequence>
<accession>A0ABQ8UIS4</accession>
<dbReference type="PANTHER" id="PTHR11081">
    <property type="entry name" value="FLAP ENDONUCLEASE FAMILY MEMBER"/>
    <property type="match status" value="1"/>
</dbReference>
<organism evidence="2 3">
    <name type="scientific">Paratrimastix pyriformis</name>
    <dbReference type="NCBI Taxonomy" id="342808"/>
    <lineage>
        <taxon>Eukaryota</taxon>
        <taxon>Metamonada</taxon>
        <taxon>Preaxostyla</taxon>
        <taxon>Paratrimastigidae</taxon>
        <taxon>Paratrimastix</taxon>
    </lineage>
</organism>
<dbReference type="PANTHER" id="PTHR11081:SF32">
    <property type="entry name" value="POST-TRANSCRIPTIONAL REGULATOR MKT1"/>
    <property type="match status" value="1"/>
</dbReference>
<protein>
    <submittedName>
        <fullName evidence="2">Xpg i-region protein</fullName>
    </submittedName>
</protein>